<dbReference type="RefSeq" id="XP_033603877.1">
    <property type="nucleotide sequence ID" value="XM_033743495.1"/>
</dbReference>
<dbReference type="InterPro" id="IPR043198">
    <property type="entry name" value="Cyclin/Ssn8"/>
</dbReference>
<dbReference type="GO" id="GO:0016538">
    <property type="term" value="F:cyclin-dependent protein serine/threonine kinase regulator activity"/>
    <property type="evidence" value="ECO:0007669"/>
    <property type="project" value="InterPro"/>
</dbReference>
<evidence type="ECO:0000256" key="3">
    <source>
        <dbReference type="RuleBase" id="RU000383"/>
    </source>
</evidence>
<dbReference type="AlphaFoldDB" id="A0A6A6WHF8"/>
<feature type="compositionally biased region" description="Acidic residues" evidence="4">
    <location>
        <begin position="359"/>
        <end position="372"/>
    </location>
</feature>
<evidence type="ECO:0000256" key="2">
    <source>
        <dbReference type="ARBA" id="ARBA00014912"/>
    </source>
</evidence>
<dbReference type="PANTHER" id="PTHR10026">
    <property type="entry name" value="CYCLIN"/>
    <property type="match status" value="1"/>
</dbReference>
<dbReference type="FunFam" id="1.10.472.10:FF:000072">
    <property type="entry name" value="Cyclin Pch1"/>
    <property type="match status" value="1"/>
</dbReference>
<dbReference type="GeneID" id="54484549"/>
<dbReference type="SUPFAM" id="SSF47954">
    <property type="entry name" value="Cyclin-like"/>
    <property type="match status" value="2"/>
</dbReference>
<dbReference type="InterPro" id="IPR013763">
    <property type="entry name" value="Cyclin-like_dom"/>
</dbReference>
<comment type="similarity">
    <text evidence="1">Belongs to the cyclin family. Cyclin C subfamily.</text>
</comment>
<name>A0A6A6WHF8_9PEZI</name>
<dbReference type="OrthoDB" id="25002at2759"/>
<dbReference type="EMBL" id="ML996567">
    <property type="protein sequence ID" value="KAF2761426.1"/>
    <property type="molecule type" value="Genomic_DNA"/>
</dbReference>
<dbReference type="Proteomes" id="UP000799437">
    <property type="component" value="Unassembled WGS sequence"/>
</dbReference>
<evidence type="ECO:0000313" key="6">
    <source>
        <dbReference type="EMBL" id="KAF2761426.1"/>
    </source>
</evidence>
<evidence type="ECO:0000256" key="4">
    <source>
        <dbReference type="SAM" id="MobiDB-lite"/>
    </source>
</evidence>
<evidence type="ECO:0000313" key="7">
    <source>
        <dbReference type="Proteomes" id="UP000799437"/>
    </source>
</evidence>
<evidence type="ECO:0000256" key="1">
    <source>
        <dbReference type="ARBA" id="ARBA00008638"/>
    </source>
</evidence>
<feature type="compositionally biased region" description="Low complexity" evidence="4">
    <location>
        <begin position="7"/>
        <end position="17"/>
    </location>
</feature>
<evidence type="ECO:0000259" key="5">
    <source>
        <dbReference type="SMART" id="SM00385"/>
    </source>
</evidence>
<sequence>MAPPPSSQSSNSNVSRPAALHRPKAPNAVLAEAELQWIYTEEELLHTPSIVDGMSAEQEREMRSKGINFIGQVGVMLKLSQMTLTTAAVYFNRFLMRRSLVNKKEGAKALHHYQIAAVCIFLATKVEETCRKMKEIVVVICRVAQKNPNLIVDEQTKDYWRWRDTILMNEDHLLEAIAFDLTIDKPHKLMFDMLQYYRESHNKELRNSAWTFINDSAHTQLCILFPARTIAAAAVYCGAKYCRVDLPDEGGKPWWEVQHVSLREIRRACNYMAGIYEKTPVKEGVENIYTPESVDMEREGSSQSVKRAREDDEVQNGDAEHSKPGDKEAANGKEEAGHQSKKVKTGTNGVGSGASATKEDEEVASEEGEVEE</sequence>
<dbReference type="Gene3D" id="1.10.472.10">
    <property type="entry name" value="Cyclin-like"/>
    <property type="match status" value="2"/>
</dbReference>
<dbReference type="CDD" id="cd20546">
    <property type="entry name" value="CYCLIN_SpCG1C_ScCTK2-like_rpt2"/>
    <property type="match status" value="1"/>
</dbReference>
<feature type="region of interest" description="Disordered" evidence="4">
    <location>
        <begin position="1"/>
        <end position="21"/>
    </location>
</feature>
<keyword evidence="7" id="KW-1185">Reference proteome</keyword>
<accession>A0A6A6WHF8</accession>
<dbReference type="CDD" id="cd20545">
    <property type="entry name" value="CYCLIN_SpCG1C-like_rpt1"/>
    <property type="match status" value="1"/>
</dbReference>
<proteinExistence type="inferred from homology"/>
<gene>
    <name evidence="6" type="ORF">EJ05DRAFT_473928</name>
</gene>
<organism evidence="6 7">
    <name type="scientific">Pseudovirgaria hyperparasitica</name>
    <dbReference type="NCBI Taxonomy" id="470096"/>
    <lineage>
        <taxon>Eukaryota</taxon>
        <taxon>Fungi</taxon>
        <taxon>Dikarya</taxon>
        <taxon>Ascomycota</taxon>
        <taxon>Pezizomycotina</taxon>
        <taxon>Dothideomycetes</taxon>
        <taxon>Dothideomycetes incertae sedis</taxon>
        <taxon>Acrospermales</taxon>
        <taxon>Acrospermaceae</taxon>
        <taxon>Pseudovirgaria</taxon>
    </lineage>
</organism>
<dbReference type="GO" id="GO:0006357">
    <property type="term" value="P:regulation of transcription by RNA polymerase II"/>
    <property type="evidence" value="ECO:0007669"/>
    <property type="project" value="InterPro"/>
</dbReference>
<feature type="domain" description="Cyclin-like" evidence="5">
    <location>
        <begin position="188"/>
        <end position="274"/>
    </location>
</feature>
<keyword evidence="3" id="KW-0195">Cyclin</keyword>
<dbReference type="PIRSF" id="PIRSF036580">
    <property type="entry name" value="Cyclin_L"/>
    <property type="match status" value="1"/>
</dbReference>
<dbReference type="InterPro" id="IPR006671">
    <property type="entry name" value="Cyclin_N"/>
</dbReference>
<dbReference type="Pfam" id="PF00134">
    <property type="entry name" value="Cyclin_N"/>
    <property type="match status" value="1"/>
</dbReference>
<dbReference type="InterPro" id="IPR036915">
    <property type="entry name" value="Cyclin-like_sf"/>
</dbReference>
<feature type="domain" description="Cyclin-like" evidence="5">
    <location>
        <begin position="68"/>
        <end position="175"/>
    </location>
</feature>
<feature type="compositionally biased region" description="Basic and acidic residues" evidence="4">
    <location>
        <begin position="318"/>
        <end position="338"/>
    </location>
</feature>
<reference evidence="6" key="1">
    <citation type="journal article" date="2020" name="Stud. Mycol.">
        <title>101 Dothideomycetes genomes: a test case for predicting lifestyles and emergence of pathogens.</title>
        <authorList>
            <person name="Haridas S."/>
            <person name="Albert R."/>
            <person name="Binder M."/>
            <person name="Bloem J."/>
            <person name="Labutti K."/>
            <person name="Salamov A."/>
            <person name="Andreopoulos B."/>
            <person name="Baker S."/>
            <person name="Barry K."/>
            <person name="Bills G."/>
            <person name="Bluhm B."/>
            <person name="Cannon C."/>
            <person name="Castanera R."/>
            <person name="Culley D."/>
            <person name="Daum C."/>
            <person name="Ezra D."/>
            <person name="Gonzalez J."/>
            <person name="Henrissat B."/>
            <person name="Kuo A."/>
            <person name="Liang C."/>
            <person name="Lipzen A."/>
            <person name="Lutzoni F."/>
            <person name="Magnuson J."/>
            <person name="Mondo S."/>
            <person name="Nolan M."/>
            <person name="Ohm R."/>
            <person name="Pangilinan J."/>
            <person name="Park H.-J."/>
            <person name="Ramirez L."/>
            <person name="Alfaro M."/>
            <person name="Sun H."/>
            <person name="Tritt A."/>
            <person name="Yoshinaga Y."/>
            <person name="Zwiers L.-H."/>
            <person name="Turgeon B."/>
            <person name="Goodwin S."/>
            <person name="Spatafora J."/>
            <person name="Crous P."/>
            <person name="Grigoriev I."/>
        </authorList>
    </citation>
    <scope>NUCLEOTIDE SEQUENCE</scope>
    <source>
        <strain evidence="6">CBS 121739</strain>
    </source>
</reference>
<feature type="region of interest" description="Disordered" evidence="4">
    <location>
        <begin position="287"/>
        <end position="372"/>
    </location>
</feature>
<dbReference type="SMART" id="SM00385">
    <property type="entry name" value="CYCLIN"/>
    <property type="match status" value="2"/>
</dbReference>
<protein>
    <recommendedName>
        <fullName evidence="2">RNA polymerase II holoenzyme cyclin-like subunit</fullName>
    </recommendedName>
</protein>